<evidence type="ECO:0000313" key="2">
    <source>
        <dbReference type="EMBL" id="CAH0364995.1"/>
    </source>
</evidence>
<feature type="region of interest" description="Disordered" evidence="1">
    <location>
        <begin position="1"/>
        <end position="127"/>
    </location>
</feature>
<gene>
    <name evidence="2" type="ORF">PECAL_1P13940</name>
</gene>
<name>A0A8J2WEC7_9STRA</name>
<proteinExistence type="predicted"/>
<feature type="compositionally biased region" description="Basic residues" evidence="1">
    <location>
        <begin position="10"/>
        <end position="37"/>
    </location>
</feature>
<accession>A0A8J2WEC7</accession>
<feature type="compositionally biased region" description="Basic residues" evidence="1">
    <location>
        <begin position="107"/>
        <end position="117"/>
    </location>
</feature>
<feature type="compositionally biased region" description="Low complexity" evidence="1">
    <location>
        <begin position="38"/>
        <end position="67"/>
    </location>
</feature>
<feature type="compositionally biased region" description="Basic and acidic residues" evidence="1">
    <location>
        <begin position="82"/>
        <end position="91"/>
    </location>
</feature>
<protein>
    <submittedName>
        <fullName evidence="2">Uncharacterized protein</fullName>
    </submittedName>
</protein>
<keyword evidence="3" id="KW-1185">Reference proteome</keyword>
<organism evidence="2 3">
    <name type="scientific">Pelagomonas calceolata</name>
    <dbReference type="NCBI Taxonomy" id="35677"/>
    <lineage>
        <taxon>Eukaryota</taxon>
        <taxon>Sar</taxon>
        <taxon>Stramenopiles</taxon>
        <taxon>Ochrophyta</taxon>
        <taxon>Pelagophyceae</taxon>
        <taxon>Pelagomonadales</taxon>
        <taxon>Pelagomonadaceae</taxon>
        <taxon>Pelagomonas</taxon>
    </lineage>
</organism>
<sequence length="408" mass="44790">MSKSGGSLRSKARKQRKAAAQKQKNKKSGRASRRGRGRSSSSSSSSSRSSSGSSSSGSGSSSSSSSSSDDDDDDEEPLPADIKAEHREPHETFWPQKRRDRLAAIPRPRRPKGKKKLPPIPVDDAPPILGGGTGYPSGWAPPAEHPSWIESAVVAQGGDINDPRYRRPRDRIAVACIAAGVRPHRGQAGVAPKKWRTFFEQRAENSSGAEKRKWQRLAKAAESISDDCRDAAAASAPRRPNCCQGCALHCCAVIRASRGRKTRHRFRKTLAVVDGAGKIHLTYYADPEDLRNDHPEWSEIHRLWVCDFCNGKFIAFLDLLDDEEIIEWFRAGLCLPSEFASLFTVFACRARLPPFSENGRGRRHPAGRLECCAAVGDAVVDEVEEEVPAARRGVNCGCMKEAARARRR</sequence>
<dbReference type="EMBL" id="CAKKNE010000001">
    <property type="protein sequence ID" value="CAH0364995.1"/>
    <property type="molecule type" value="Genomic_DNA"/>
</dbReference>
<dbReference type="AlphaFoldDB" id="A0A8J2WEC7"/>
<evidence type="ECO:0000256" key="1">
    <source>
        <dbReference type="SAM" id="MobiDB-lite"/>
    </source>
</evidence>
<reference evidence="2" key="1">
    <citation type="submission" date="2021-11" db="EMBL/GenBank/DDBJ databases">
        <authorList>
            <consortium name="Genoscope - CEA"/>
            <person name="William W."/>
        </authorList>
    </citation>
    <scope>NUCLEOTIDE SEQUENCE</scope>
</reference>
<dbReference type="Proteomes" id="UP000789595">
    <property type="component" value="Unassembled WGS sequence"/>
</dbReference>
<comment type="caution">
    <text evidence="2">The sequence shown here is derived from an EMBL/GenBank/DDBJ whole genome shotgun (WGS) entry which is preliminary data.</text>
</comment>
<feature type="compositionally biased region" description="Acidic residues" evidence="1">
    <location>
        <begin position="68"/>
        <end position="78"/>
    </location>
</feature>
<evidence type="ECO:0000313" key="3">
    <source>
        <dbReference type="Proteomes" id="UP000789595"/>
    </source>
</evidence>